<protein>
    <submittedName>
        <fullName evidence="3">ABC transporter substrate-binding protein</fullName>
    </submittedName>
</protein>
<dbReference type="Gene3D" id="3.40.190.10">
    <property type="entry name" value="Periplasmic binding protein-like II"/>
    <property type="match status" value="2"/>
</dbReference>
<feature type="domain" description="Solute-binding protein family 3/N-terminal" evidence="2">
    <location>
        <begin position="73"/>
        <end position="295"/>
    </location>
</feature>
<proteinExistence type="predicted"/>
<evidence type="ECO:0000256" key="1">
    <source>
        <dbReference type="ARBA" id="ARBA00022729"/>
    </source>
</evidence>
<name>A0ABW4Q7I1_9MICC</name>
<keyword evidence="1" id="KW-0732">Signal</keyword>
<evidence type="ECO:0000259" key="2">
    <source>
        <dbReference type="SMART" id="SM00062"/>
    </source>
</evidence>
<evidence type="ECO:0000313" key="3">
    <source>
        <dbReference type="EMBL" id="MFD1846665.1"/>
    </source>
</evidence>
<dbReference type="SUPFAM" id="SSF53850">
    <property type="entry name" value="Periplasmic binding protein-like II"/>
    <property type="match status" value="1"/>
</dbReference>
<sequence length="310" mass="32423">MRHTTERPKVKSQLSSLQLFVATGAISLTVLTGCSAAESPAESSAEPERDRAVAQVNETAAALVPQDIADAGTLQMATTIGMAPLGYPDQQSGELVGFNVDIMNQVGEVLGLDVEVHGVSLDQIIPGMQAGRYDLTASNMAITDARQEVLDFVEYYFGASSLAFPTGNPKGLSPDNLCGSSVGVSIGSFQQTEVMPGLSEACEEAGSDAIDIQEFPDQQKAILAMNSGRIDAVAADSAILHYAAGQNDQVEVGENLTAGSVLGIGLPEGSPMVEAVHAAMNDLIETGIYQETLESYGIVDLGIEQSEIKK</sequence>
<accession>A0ABW4Q7I1</accession>
<dbReference type="Proteomes" id="UP001597307">
    <property type="component" value="Unassembled WGS sequence"/>
</dbReference>
<evidence type="ECO:0000313" key="4">
    <source>
        <dbReference type="Proteomes" id="UP001597307"/>
    </source>
</evidence>
<reference evidence="4" key="1">
    <citation type="journal article" date="2019" name="Int. J. Syst. Evol. Microbiol.">
        <title>The Global Catalogue of Microorganisms (GCM) 10K type strain sequencing project: providing services to taxonomists for standard genome sequencing and annotation.</title>
        <authorList>
            <consortium name="The Broad Institute Genomics Platform"/>
            <consortium name="The Broad Institute Genome Sequencing Center for Infectious Disease"/>
            <person name="Wu L."/>
            <person name="Ma J."/>
        </authorList>
    </citation>
    <scope>NUCLEOTIDE SEQUENCE [LARGE SCALE GENOMIC DNA]</scope>
    <source>
        <strain evidence="4">JCM 11496</strain>
    </source>
</reference>
<comment type="caution">
    <text evidence="3">The sequence shown here is derived from an EMBL/GenBank/DDBJ whole genome shotgun (WGS) entry which is preliminary data.</text>
</comment>
<organism evidence="3 4">
    <name type="scientific">Arthrobacter flavus</name>
    <dbReference type="NCBI Taxonomy" id="95172"/>
    <lineage>
        <taxon>Bacteria</taxon>
        <taxon>Bacillati</taxon>
        <taxon>Actinomycetota</taxon>
        <taxon>Actinomycetes</taxon>
        <taxon>Micrococcales</taxon>
        <taxon>Micrococcaceae</taxon>
        <taxon>Arthrobacter</taxon>
    </lineage>
</organism>
<dbReference type="SMART" id="SM00062">
    <property type="entry name" value="PBPb"/>
    <property type="match status" value="1"/>
</dbReference>
<dbReference type="PROSITE" id="PS51257">
    <property type="entry name" value="PROKAR_LIPOPROTEIN"/>
    <property type="match status" value="1"/>
</dbReference>
<dbReference type="Pfam" id="PF00497">
    <property type="entry name" value="SBP_bac_3"/>
    <property type="match status" value="1"/>
</dbReference>
<dbReference type="RefSeq" id="WP_343878661.1">
    <property type="nucleotide sequence ID" value="NZ_BAAAIJ010000022.1"/>
</dbReference>
<dbReference type="PANTHER" id="PTHR35936">
    <property type="entry name" value="MEMBRANE-BOUND LYTIC MUREIN TRANSGLYCOSYLASE F"/>
    <property type="match status" value="1"/>
</dbReference>
<dbReference type="InterPro" id="IPR001638">
    <property type="entry name" value="Solute-binding_3/MltF_N"/>
</dbReference>
<dbReference type="CDD" id="cd01004">
    <property type="entry name" value="PBP2_MidA_like"/>
    <property type="match status" value="1"/>
</dbReference>
<dbReference type="EMBL" id="JBHUGA010000024">
    <property type="protein sequence ID" value="MFD1846665.1"/>
    <property type="molecule type" value="Genomic_DNA"/>
</dbReference>
<keyword evidence="4" id="KW-1185">Reference proteome</keyword>
<gene>
    <name evidence="3" type="ORF">ACFSFX_08655</name>
</gene>
<dbReference type="PANTHER" id="PTHR35936:SF17">
    <property type="entry name" value="ARGININE-BINDING EXTRACELLULAR PROTEIN ARTP"/>
    <property type="match status" value="1"/>
</dbReference>